<keyword evidence="3" id="KW-0560">Oxidoreductase</keyword>
<dbReference type="SUPFAM" id="SSF51735">
    <property type="entry name" value="NAD(P)-binding Rossmann-fold domains"/>
    <property type="match status" value="1"/>
</dbReference>
<evidence type="ECO:0000256" key="1">
    <source>
        <dbReference type="ARBA" id="ARBA00007870"/>
    </source>
</evidence>
<dbReference type="EMBL" id="KZ852050">
    <property type="protein sequence ID" value="RDH32370.1"/>
    <property type="molecule type" value="Genomic_DNA"/>
</dbReference>
<dbReference type="GO" id="GO:0005737">
    <property type="term" value="C:cytoplasm"/>
    <property type="evidence" value="ECO:0007669"/>
    <property type="project" value="TreeGrafter"/>
</dbReference>
<dbReference type="SUPFAM" id="SSF53474">
    <property type="entry name" value="alpha/beta-Hydrolases"/>
    <property type="match status" value="1"/>
</dbReference>
<dbReference type="RefSeq" id="XP_026625392.1">
    <property type="nucleotide sequence ID" value="XM_026769146.1"/>
</dbReference>
<feature type="domain" description="Ketopantoate reductase C-terminal" evidence="6">
    <location>
        <begin position="446"/>
        <end position="574"/>
    </location>
</feature>
<reference evidence="7 8" key="1">
    <citation type="submission" date="2018-07" db="EMBL/GenBank/DDBJ databases">
        <title>The genomes of Aspergillus section Nigri reveals drivers in fungal speciation.</title>
        <authorList>
            <consortium name="DOE Joint Genome Institute"/>
            <person name="Vesth T.C."/>
            <person name="Nybo J."/>
            <person name="Theobald S."/>
            <person name="Brandl J."/>
            <person name="Frisvad J.C."/>
            <person name="Nielsen K.F."/>
            <person name="Lyhne E.K."/>
            <person name="Kogle M.E."/>
            <person name="Kuo A."/>
            <person name="Riley R."/>
            <person name="Clum A."/>
            <person name="Nolan M."/>
            <person name="Lipzen A."/>
            <person name="Salamov A."/>
            <person name="Henrissat B."/>
            <person name="Wiebenga A."/>
            <person name="De vries R.P."/>
            <person name="Grigoriev I.V."/>
            <person name="Mortensen U.H."/>
            <person name="Andersen M.R."/>
            <person name="Baker S.E."/>
        </authorList>
    </citation>
    <scope>NUCLEOTIDE SEQUENCE [LARGE SCALE GENOMIC DNA]</scope>
    <source>
        <strain evidence="7 8">CBS 139.54b</strain>
    </source>
</reference>
<dbReference type="STRING" id="1341132.A0A3F3PZM6"/>
<organism evidence="7 8">
    <name type="scientific">Aspergillus welwitschiae</name>
    <dbReference type="NCBI Taxonomy" id="1341132"/>
    <lineage>
        <taxon>Eukaryota</taxon>
        <taxon>Fungi</taxon>
        <taxon>Dikarya</taxon>
        <taxon>Ascomycota</taxon>
        <taxon>Pezizomycotina</taxon>
        <taxon>Eurotiomycetes</taxon>
        <taxon>Eurotiomycetidae</taxon>
        <taxon>Eurotiales</taxon>
        <taxon>Aspergillaceae</taxon>
        <taxon>Aspergillus</taxon>
        <taxon>Aspergillus subgen. Circumdati</taxon>
    </lineage>
</organism>
<evidence type="ECO:0000256" key="3">
    <source>
        <dbReference type="ARBA" id="ARBA00023002"/>
    </source>
</evidence>
<sequence>MTCEACRTIPPVISEGYTPKGSYTQIADLKTYITGPSTATIGIIDIYDIFGISNQTIQGADLLAARLNALVLVPDFFHGERADLAWFPPDTEEKKQALFGFINTKASVAEKVGVLGKVAEDAKVKFASVKSWGAFGLCWGGKVTAQVSGPNSPFVASGQVHPGFLDAEEAKKLTIPHIVLASKDEPVEAVKGYTEVIASNGIGGIVETYPTMWHGWMGARAKLETPEGLAEYKRGYNQLADFFEKYEATHHMIMTSSPSVLVFGVGSVGAIYLHQLQQAGCTVTAVCRSNYDVVAHHGFTLRSPRFGTVTYRPDHTVRSVHDCPRDTGYDYVLVTTKAFPGRTPSLADQLRPVLENRPNTAIVLAQNGIDIEKDIADAFPSNPVISGVVYLPTVQTEAGVIDHAEPLDLLELGTYPARAPDGHRRAAERFVELMIKGGGDAVLFEDIQEARWAKLLLNAAWNPICALSLCTDGGFLLTSEPFARDLAWGIMMEIVALARAVGIAGVDEEAAKKRFALAERRAKEGTGREMSMLQDVKMGRPFEVEAIVGNAVRLGRTCGVSMPRLETVYALAKGRLDVLMGV</sequence>
<evidence type="ECO:0000256" key="2">
    <source>
        <dbReference type="ARBA" id="ARBA00022857"/>
    </source>
</evidence>
<keyword evidence="2" id="KW-0521">NADP</keyword>
<dbReference type="Proteomes" id="UP000253729">
    <property type="component" value="Unassembled WGS sequence"/>
</dbReference>
<dbReference type="Gene3D" id="3.40.50.1820">
    <property type="entry name" value="alpha/beta hydrolase"/>
    <property type="match status" value="1"/>
</dbReference>
<dbReference type="NCBIfam" id="TIGR00745">
    <property type="entry name" value="apbA_panE"/>
    <property type="match status" value="1"/>
</dbReference>
<name>A0A3F3PZM6_9EURO</name>
<dbReference type="InterPro" id="IPR003710">
    <property type="entry name" value="ApbA"/>
</dbReference>
<comment type="similarity">
    <text evidence="1">Belongs to the ketopantoate reductase family.</text>
</comment>
<evidence type="ECO:0000259" key="6">
    <source>
        <dbReference type="Pfam" id="PF08546"/>
    </source>
</evidence>
<dbReference type="InterPro" id="IPR013328">
    <property type="entry name" value="6PGD_dom2"/>
</dbReference>
<feature type="domain" description="Dienelactone hydrolase" evidence="4">
    <location>
        <begin position="30"/>
        <end position="246"/>
    </location>
</feature>
<dbReference type="PANTHER" id="PTHR21708">
    <property type="entry name" value="PROBABLE 2-DEHYDROPANTOATE 2-REDUCTASE"/>
    <property type="match status" value="1"/>
</dbReference>
<dbReference type="Pfam" id="PF02558">
    <property type="entry name" value="ApbA"/>
    <property type="match status" value="1"/>
</dbReference>
<dbReference type="GO" id="GO:0015940">
    <property type="term" value="P:pantothenate biosynthetic process"/>
    <property type="evidence" value="ECO:0007669"/>
    <property type="project" value="InterPro"/>
</dbReference>
<evidence type="ECO:0000259" key="5">
    <source>
        <dbReference type="Pfam" id="PF02558"/>
    </source>
</evidence>
<dbReference type="FunFam" id="1.10.1040.10:FF:000017">
    <property type="entry name" value="2-dehydropantoate 2-reductase"/>
    <property type="match status" value="1"/>
</dbReference>
<dbReference type="Gene3D" id="3.40.50.720">
    <property type="entry name" value="NAD(P)-binding Rossmann-like Domain"/>
    <property type="match status" value="1"/>
</dbReference>
<accession>A0A3F3PZM6</accession>
<evidence type="ECO:0000259" key="4">
    <source>
        <dbReference type="Pfam" id="PF01738"/>
    </source>
</evidence>
<protein>
    <submittedName>
        <fullName evidence="7">2-dehydropantoate 2-reductase</fullName>
    </submittedName>
</protein>
<dbReference type="GO" id="GO:0008677">
    <property type="term" value="F:2-dehydropantoate 2-reductase activity"/>
    <property type="evidence" value="ECO:0007669"/>
    <property type="project" value="InterPro"/>
</dbReference>
<gene>
    <name evidence="7" type="ORF">BDQ94DRAFT_159999</name>
</gene>
<dbReference type="GO" id="GO:0016787">
    <property type="term" value="F:hydrolase activity"/>
    <property type="evidence" value="ECO:0007669"/>
    <property type="project" value="InterPro"/>
</dbReference>
<dbReference type="InterPro" id="IPR008927">
    <property type="entry name" value="6-PGluconate_DH-like_C_sf"/>
</dbReference>
<dbReference type="SUPFAM" id="SSF48179">
    <property type="entry name" value="6-phosphogluconate dehydrogenase C-terminal domain-like"/>
    <property type="match status" value="1"/>
</dbReference>
<keyword evidence="8" id="KW-1185">Reference proteome</keyword>
<dbReference type="InterPro" id="IPR013332">
    <property type="entry name" value="KPR_N"/>
</dbReference>
<dbReference type="GeneID" id="38137502"/>
<dbReference type="InterPro" id="IPR002925">
    <property type="entry name" value="Dienelactn_hydro"/>
</dbReference>
<dbReference type="InterPro" id="IPR013752">
    <property type="entry name" value="KPA_reductase"/>
</dbReference>
<dbReference type="Pfam" id="PF01738">
    <property type="entry name" value="DLH"/>
    <property type="match status" value="1"/>
</dbReference>
<dbReference type="Pfam" id="PF08546">
    <property type="entry name" value="ApbA_C"/>
    <property type="match status" value="1"/>
</dbReference>
<evidence type="ECO:0000313" key="7">
    <source>
        <dbReference type="EMBL" id="RDH32370.1"/>
    </source>
</evidence>
<proteinExistence type="inferred from homology"/>
<dbReference type="InterPro" id="IPR036291">
    <property type="entry name" value="NAD(P)-bd_dom_sf"/>
</dbReference>
<feature type="domain" description="Ketopantoate reductase N-terminal" evidence="5">
    <location>
        <begin position="260"/>
        <end position="414"/>
    </location>
</feature>
<dbReference type="InterPro" id="IPR029058">
    <property type="entry name" value="AB_hydrolase_fold"/>
</dbReference>
<dbReference type="AlphaFoldDB" id="A0A3F3PZM6"/>
<dbReference type="InterPro" id="IPR051402">
    <property type="entry name" value="KPR-Related"/>
</dbReference>
<dbReference type="PANTHER" id="PTHR21708:SF30">
    <property type="entry name" value="2-DEHYDROPANTOATE 2-REDUCTASE-RELATED"/>
    <property type="match status" value="1"/>
</dbReference>
<evidence type="ECO:0000313" key="8">
    <source>
        <dbReference type="Proteomes" id="UP000253729"/>
    </source>
</evidence>
<dbReference type="Gene3D" id="1.10.1040.10">
    <property type="entry name" value="N-(1-d-carboxylethyl)-l-norvaline Dehydrogenase, domain 2"/>
    <property type="match status" value="1"/>
</dbReference>